<dbReference type="Gene3D" id="1.10.10.60">
    <property type="entry name" value="Homeodomain-like"/>
    <property type="match status" value="1"/>
</dbReference>
<keyword evidence="3" id="KW-0804">Transcription</keyword>
<sequence length="274" mass="31996">MTEKEEIIILDSYDADKLPQEFTSHYFTHILCHNGTGQLRMNGATYPIKPDDIVILLPLAEVEDLLFSIDFQADFLFMSYDIATKNNPDISWGIKGYLFSKENPVVSLSKPDKQKCLWNFQVLKSVCDDTKHRFRKEMLNRYVQVFIMDMWNIFAQKIEERLSFTGQRISLFERFLNLADTHCMEHRDLGFYSDKLCITTKYLTELCKKNSGKTAGEWIQNYTTQRIIILLRNPNLSFTEIADALHFSSQSFFSRYVRSVLGVSPSEFRQELGQ</sequence>
<evidence type="ECO:0000313" key="5">
    <source>
        <dbReference type="EMBL" id="AVM52169.1"/>
    </source>
</evidence>
<dbReference type="RefSeq" id="WP_106040501.1">
    <property type="nucleotide sequence ID" value="NZ_CP027231.1"/>
</dbReference>
<proteinExistence type="predicted"/>
<dbReference type="SUPFAM" id="SSF46689">
    <property type="entry name" value="Homeodomain-like"/>
    <property type="match status" value="1"/>
</dbReference>
<dbReference type="Proteomes" id="UP000238304">
    <property type="component" value="Chromosome"/>
</dbReference>
<evidence type="ECO:0000256" key="2">
    <source>
        <dbReference type="ARBA" id="ARBA00023125"/>
    </source>
</evidence>
<dbReference type="InterPro" id="IPR009057">
    <property type="entry name" value="Homeodomain-like_sf"/>
</dbReference>
<keyword evidence="6" id="KW-1185">Reference proteome</keyword>
<dbReference type="InterPro" id="IPR018060">
    <property type="entry name" value="HTH_AraC"/>
</dbReference>
<reference evidence="5 6" key="1">
    <citation type="submission" date="2018-02" db="EMBL/GenBank/DDBJ databases">
        <authorList>
            <person name="Holder M.E."/>
            <person name="Ajami N.J."/>
            <person name="Petrosino J.F."/>
        </authorList>
    </citation>
    <scope>NUCLEOTIDE SEQUENCE [LARGE SCALE GENOMIC DNA]</scope>
    <source>
        <strain evidence="5 6">ATCC 33285</strain>
    </source>
</reference>
<keyword evidence="2" id="KW-0238">DNA-binding</keyword>
<dbReference type="PANTHER" id="PTHR43280">
    <property type="entry name" value="ARAC-FAMILY TRANSCRIPTIONAL REGULATOR"/>
    <property type="match status" value="1"/>
</dbReference>
<dbReference type="Pfam" id="PF12833">
    <property type="entry name" value="HTH_18"/>
    <property type="match status" value="1"/>
</dbReference>
<keyword evidence="1" id="KW-0805">Transcription regulation</keyword>
<evidence type="ECO:0000313" key="6">
    <source>
        <dbReference type="Proteomes" id="UP000238304"/>
    </source>
</evidence>
<evidence type="ECO:0000256" key="1">
    <source>
        <dbReference type="ARBA" id="ARBA00023015"/>
    </source>
</evidence>
<feature type="domain" description="HTH araC/xylS-type" evidence="4">
    <location>
        <begin position="173"/>
        <end position="271"/>
    </location>
</feature>
<gene>
    <name evidence="5" type="ORF">C4H11_03690</name>
</gene>
<name>A0ABN5IHF6_9BACE</name>
<dbReference type="SMART" id="SM00342">
    <property type="entry name" value="HTH_ARAC"/>
    <property type="match status" value="1"/>
</dbReference>
<evidence type="ECO:0000256" key="3">
    <source>
        <dbReference type="ARBA" id="ARBA00023163"/>
    </source>
</evidence>
<organism evidence="5 6">
    <name type="scientific">Bacteroides zoogleoformans</name>
    <dbReference type="NCBI Taxonomy" id="28119"/>
    <lineage>
        <taxon>Bacteria</taxon>
        <taxon>Pseudomonadati</taxon>
        <taxon>Bacteroidota</taxon>
        <taxon>Bacteroidia</taxon>
        <taxon>Bacteroidales</taxon>
        <taxon>Bacteroidaceae</taxon>
        <taxon>Bacteroides</taxon>
    </lineage>
</organism>
<dbReference type="EMBL" id="CP027231">
    <property type="protein sequence ID" value="AVM52169.1"/>
    <property type="molecule type" value="Genomic_DNA"/>
</dbReference>
<protein>
    <submittedName>
        <fullName evidence="5">AraC family transcriptional regulator</fullName>
    </submittedName>
</protein>
<evidence type="ECO:0000259" key="4">
    <source>
        <dbReference type="PROSITE" id="PS01124"/>
    </source>
</evidence>
<accession>A0ABN5IHF6</accession>
<dbReference type="PANTHER" id="PTHR43280:SF32">
    <property type="entry name" value="TRANSCRIPTIONAL REGULATORY PROTEIN"/>
    <property type="match status" value="1"/>
</dbReference>
<dbReference type="PROSITE" id="PS01124">
    <property type="entry name" value="HTH_ARAC_FAMILY_2"/>
    <property type="match status" value="1"/>
</dbReference>